<evidence type="ECO:0000259" key="2">
    <source>
        <dbReference type="Pfam" id="PF00542"/>
    </source>
</evidence>
<dbReference type="EMBL" id="CP001344">
    <property type="protein sequence ID" value="ACL42695.1"/>
    <property type="molecule type" value="Genomic_DNA"/>
</dbReference>
<dbReference type="Gene3D" id="3.30.1390.10">
    <property type="match status" value="1"/>
</dbReference>
<dbReference type="AlphaFoldDB" id="B8HS36"/>
<protein>
    <recommendedName>
        <fullName evidence="2">Large ribosomal subunit protein bL12 C-terminal domain-containing protein</fullName>
    </recommendedName>
</protein>
<feature type="transmembrane region" description="Helical" evidence="1">
    <location>
        <begin position="6"/>
        <end position="24"/>
    </location>
</feature>
<name>B8HS36_CYAP4</name>
<accession>B8HS36</accession>
<dbReference type="SUPFAM" id="SSF54736">
    <property type="entry name" value="ClpS-like"/>
    <property type="match status" value="1"/>
</dbReference>
<dbReference type="GO" id="GO:0006412">
    <property type="term" value="P:translation"/>
    <property type="evidence" value="ECO:0007669"/>
    <property type="project" value="InterPro"/>
</dbReference>
<dbReference type="GO" id="GO:0003735">
    <property type="term" value="F:structural constituent of ribosome"/>
    <property type="evidence" value="ECO:0007669"/>
    <property type="project" value="InterPro"/>
</dbReference>
<evidence type="ECO:0000256" key="1">
    <source>
        <dbReference type="SAM" id="Phobius"/>
    </source>
</evidence>
<keyword evidence="1" id="KW-1133">Transmembrane helix</keyword>
<dbReference type="InterPro" id="IPR013823">
    <property type="entry name" value="Ribosomal_bL12_C"/>
</dbReference>
<dbReference type="InterPro" id="IPR014719">
    <property type="entry name" value="Ribosomal_bL12_C/ClpS-like"/>
</dbReference>
<gene>
    <name evidence="3" type="ordered locus">Cyan7425_0301</name>
</gene>
<proteinExistence type="predicted"/>
<sequence>MVTWLVVAALIFLAFIVGFSLGLLRSRGMQQETVAPKSSPTVEELIRSGRKIDAIKYYRQLYGVGLKEAKEAVDSLERQQRRGG</sequence>
<reference evidence="3" key="1">
    <citation type="submission" date="2009-01" db="EMBL/GenBank/DDBJ databases">
        <title>Complete sequence of chromosome Cyanothece sp. PCC 7425.</title>
        <authorList>
            <consortium name="US DOE Joint Genome Institute"/>
            <person name="Lucas S."/>
            <person name="Copeland A."/>
            <person name="Lapidus A."/>
            <person name="Glavina del Rio T."/>
            <person name="Dalin E."/>
            <person name="Tice H."/>
            <person name="Bruce D."/>
            <person name="Goodwin L."/>
            <person name="Pitluck S."/>
            <person name="Sims D."/>
            <person name="Meineke L."/>
            <person name="Brettin T."/>
            <person name="Detter J.C."/>
            <person name="Han C."/>
            <person name="Larimer F."/>
            <person name="Land M."/>
            <person name="Hauser L."/>
            <person name="Kyrpides N."/>
            <person name="Ovchinnikova G."/>
            <person name="Liberton M."/>
            <person name="Stoeckel J."/>
            <person name="Banerjee A."/>
            <person name="Singh A."/>
            <person name="Page L."/>
            <person name="Sato H."/>
            <person name="Zhao L."/>
            <person name="Sherman L."/>
            <person name="Pakrasi H."/>
            <person name="Richardson P."/>
        </authorList>
    </citation>
    <scope>NUCLEOTIDE SEQUENCE</scope>
    <source>
        <strain evidence="3">PCC 7425</strain>
    </source>
</reference>
<keyword evidence="1" id="KW-0472">Membrane</keyword>
<dbReference type="KEGG" id="cyn:Cyan7425_0301"/>
<organism evidence="3">
    <name type="scientific">Cyanothece sp. (strain PCC 7425 / ATCC 29141)</name>
    <dbReference type="NCBI Taxonomy" id="395961"/>
    <lineage>
        <taxon>Bacteria</taxon>
        <taxon>Bacillati</taxon>
        <taxon>Cyanobacteriota</taxon>
        <taxon>Cyanophyceae</taxon>
        <taxon>Gomontiellales</taxon>
        <taxon>Cyanothecaceae</taxon>
        <taxon>Cyanothece</taxon>
    </lineage>
</organism>
<dbReference type="STRING" id="395961.Cyan7425_0301"/>
<keyword evidence="1" id="KW-0812">Transmembrane</keyword>
<dbReference type="Pfam" id="PF00542">
    <property type="entry name" value="Ribosomal_L12"/>
    <property type="match status" value="1"/>
</dbReference>
<evidence type="ECO:0000313" key="3">
    <source>
        <dbReference type="EMBL" id="ACL42695.1"/>
    </source>
</evidence>
<dbReference type="HOGENOM" id="CLU_2522001_0_0_3"/>
<feature type="domain" description="Large ribosomal subunit protein bL12 C-terminal" evidence="2">
    <location>
        <begin position="50"/>
        <end position="77"/>
    </location>
</feature>